<dbReference type="STRING" id="1232681.ADIS_4848"/>
<feature type="signal peptide" evidence="1">
    <location>
        <begin position="1"/>
        <end position="19"/>
    </location>
</feature>
<organism evidence="2 3">
    <name type="scientific">Lunatimonas lonarensis</name>
    <dbReference type="NCBI Taxonomy" id="1232681"/>
    <lineage>
        <taxon>Bacteria</taxon>
        <taxon>Pseudomonadati</taxon>
        <taxon>Bacteroidota</taxon>
        <taxon>Cytophagia</taxon>
        <taxon>Cytophagales</taxon>
        <taxon>Cyclobacteriaceae</taxon>
    </lineage>
</organism>
<feature type="chain" id="PRO_5004450943" description="Outer membrane protein beta-barrel domain-containing protein" evidence="1">
    <location>
        <begin position="20"/>
        <end position="156"/>
    </location>
</feature>
<keyword evidence="3" id="KW-1185">Reference proteome</keyword>
<dbReference type="OrthoDB" id="1122114at2"/>
<keyword evidence="1" id="KW-0732">Signal</keyword>
<evidence type="ECO:0000313" key="2">
    <source>
        <dbReference type="EMBL" id="EON74737.1"/>
    </source>
</evidence>
<proteinExistence type="predicted"/>
<dbReference type="InterPro" id="IPR011250">
    <property type="entry name" value="OMP/PagP_B-barrel"/>
</dbReference>
<protein>
    <recommendedName>
        <fullName evidence="4">Outer membrane protein beta-barrel domain-containing protein</fullName>
    </recommendedName>
</protein>
<accession>R7ZKY6</accession>
<evidence type="ECO:0000313" key="3">
    <source>
        <dbReference type="Proteomes" id="UP000013909"/>
    </source>
</evidence>
<gene>
    <name evidence="2" type="ORF">ADIS_4848</name>
</gene>
<comment type="caution">
    <text evidence="2">The sequence shown here is derived from an EMBL/GenBank/DDBJ whole genome shotgun (WGS) entry which is preliminary data.</text>
</comment>
<dbReference type="Gene3D" id="2.40.160.20">
    <property type="match status" value="1"/>
</dbReference>
<dbReference type="EMBL" id="AQHR01000126">
    <property type="protein sequence ID" value="EON74737.1"/>
    <property type="molecule type" value="Genomic_DNA"/>
</dbReference>
<dbReference type="AlphaFoldDB" id="R7ZKY6"/>
<dbReference type="SUPFAM" id="SSF56925">
    <property type="entry name" value="OMPA-like"/>
    <property type="match status" value="1"/>
</dbReference>
<reference evidence="2 3" key="1">
    <citation type="submission" date="2013-02" db="EMBL/GenBank/DDBJ databases">
        <title>A novel strain isolated from Lonar lake, Maharashtra, India.</title>
        <authorList>
            <person name="Singh A."/>
        </authorList>
    </citation>
    <scope>NUCLEOTIDE SEQUENCE [LARGE SCALE GENOMIC DNA]</scope>
    <source>
        <strain evidence="2 3">AK24</strain>
    </source>
</reference>
<dbReference type="Proteomes" id="UP000013909">
    <property type="component" value="Unassembled WGS sequence"/>
</dbReference>
<dbReference type="RefSeq" id="WP_010856959.1">
    <property type="nucleotide sequence ID" value="NZ_AQHR01000126.1"/>
</dbReference>
<evidence type="ECO:0008006" key="4">
    <source>
        <dbReference type="Google" id="ProtNLM"/>
    </source>
</evidence>
<sequence length="156" mass="18063">MKRLLILVLFFSWSSATMAQYKGQFRAQYGNDIGFERVLFGMNFSAEYFFVDKISFSPNVSILFPATGKASNLHLDARYYFTEEKAQWYGLLGFGNFRRRYEFNPEVAFRNWQTLNVGGGLLYKLIDELGVNGELKFQPQNNGELIVKIGLTYFIN</sequence>
<evidence type="ECO:0000256" key="1">
    <source>
        <dbReference type="SAM" id="SignalP"/>
    </source>
</evidence>
<name>R7ZKY6_9BACT</name>